<accession>A0A951UMM3</accession>
<evidence type="ECO:0000313" key="2">
    <source>
        <dbReference type="Proteomes" id="UP000757435"/>
    </source>
</evidence>
<comment type="caution">
    <text evidence="1">The sequence shown here is derived from an EMBL/GenBank/DDBJ whole genome shotgun (WGS) entry which is preliminary data.</text>
</comment>
<protein>
    <submittedName>
        <fullName evidence="1">Uncharacterized protein</fullName>
    </submittedName>
</protein>
<dbReference type="AlphaFoldDB" id="A0A951UMM3"/>
<reference evidence="1" key="2">
    <citation type="journal article" date="2022" name="Microbiol. Resour. Announc.">
        <title>Metagenome Sequencing to Explore Phylogenomics of Terrestrial Cyanobacteria.</title>
        <authorList>
            <person name="Ward R.D."/>
            <person name="Stajich J.E."/>
            <person name="Johansen J.R."/>
            <person name="Huntemann M."/>
            <person name="Clum A."/>
            <person name="Foster B."/>
            <person name="Foster B."/>
            <person name="Roux S."/>
            <person name="Palaniappan K."/>
            <person name="Varghese N."/>
            <person name="Mukherjee S."/>
            <person name="Reddy T.B.K."/>
            <person name="Daum C."/>
            <person name="Copeland A."/>
            <person name="Chen I.A."/>
            <person name="Ivanova N.N."/>
            <person name="Kyrpides N.C."/>
            <person name="Shapiro N."/>
            <person name="Eloe-Fadrosh E.A."/>
            <person name="Pietrasiak N."/>
        </authorList>
    </citation>
    <scope>NUCLEOTIDE SEQUENCE</scope>
    <source>
        <strain evidence="1">UHER 2000/2452</strain>
    </source>
</reference>
<dbReference type="Proteomes" id="UP000757435">
    <property type="component" value="Unassembled WGS sequence"/>
</dbReference>
<dbReference type="EMBL" id="JAHHHD010000015">
    <property type="protein sequence ID" value="MBW4659811.1"/>
    <property type="molecule type" value="Genomic_DNA"/>
</dbReference>
<proteinExistence type="predicted"/>
<gene>
    <name evidence="1" type="ORF">KME15_14140</name>
</gene>
<evidence type="ECO:0000313" key="1">
    <source>
        <dbReference type="EMBL" id="MBW4659811.1"/>
    </source>
</evidence>
<reference evidence="1" key="1">
    <citation type="submission" date="2021-05" db="EMBL/GenBank/DDBJ databases">
        <authorList>
            <person name="Pietrasiak N."/>
            <person name="Ward R."/>
            <person name="Stajich J.E."/>
            <person name="Kurbessoian T."/>
        </authorList>
    </citation>
    <scope>NUCLEOTIDE SEQUENCE</scope>
    <source>
        <strain evidence="1">UHER 2000/2452</strain>
    </source>
</reference>
<name>A0A951UMM3_9CYAN</name>
<organism evidence="1 2">
    <name type="scientific">Drouetiella hepatica Uher 2000/2452</name>
    <dbReference type="NCBI Taxonomy" id="904376"/>
    <lineage>
        <taxon>Bacteria</taxon>
        <taxon>Bacillati</taxon>
        <taxon>Cyanobacteriota</taxon>
        <taxon>Cyanophyceae</taxon>
        <taxon>Oculatellales</taxon>
        <taxon>Oculatellaceae</taxon>
        <taxon>Drouetiella</taxon>
    </lineage>
</organism>
<sequence length="72" mass="8025">MAIVCEPTTISRTDSRSPLEYYNSLGGKLLESGRSDKKSSVINFTFYNNVVHIDNITQNVVDLDNIYGLAIL</sequence>